<evidence type="ECO:0000259" key="1">
    <source>
        <dbReference type="PROSITE" id="PS50097"/>
    </source>
</evidence>
<dbReference type="GeneID" id="68296974"/>
<reference evidence="2 3" key="1">
    <citation type="submission" date="2021-01" db="EMBL/GenBank/DDBJ databases">
        <title>Cercospora kikuchii MAFF 305040 whole genome shotgun sequence.</title>
        <authorList>
            <person name="Kashiwa T."/>
            <person name="Suzuki T."/>
        </authorList>
    </citation>
    <scope>NUCLEOTIDE SEQUENCE [LARGE SCALE GENOMIC DNA]</scope>
    <source>
        <strain evidence="2 3">MAFF 305040</strain>
    </source>
</reference>
<dbReference type="InterPro" id="IPR000210">
    <property type="entry name" value="BTB/POZ_dom"/>
</dbReference>
<feature type="domain" description="BTB" evidence="1">
    <location>
        <begin position="30"/>
        <end position="92"/>
    </location>
</feature>
<comment type="caution">
    <text evidence="2">The sequence shown here is derived from an EMBL/GenBank/DDBJ whole genome shotgun (WGS) entry which is preliminary data.</text>
</comment>
<accession>A0A9P3CSX1</accession>
<dbReference type="PROSITE" id="PS50097">
    <property type="entry name" value="BTB"/>
    <property type="match status" value="1"/>
</dbReference>
<dbReference type="EMBL" id="BOLY01000008">
    <property type="protein sequence ID" value="GIZ48334.1"/>
    <property type="molecule type" value="Genomic_DNA"/>
</dbReference>
<keyword evidence="3" id="KW-1185">Reference proteome</keyword>
<dbReference type="Proteomes" id="UP000825890">
    <property type="component" value="Unassembled WGS sequence"/>
</dbReference>
<organism evidence="2 3">
    <name type="scientific">Cercospora kikuchii</name>
    <dbReference type="NCBI Taxonomy" id="84275"/>
    <lineage>
        <taxon>Eukaryota</taxon>
        <taxon>Fungi</taxon>
        <taxon>Dikarya</taxon>
        <taxon>Ascomycota</taxon>
        <taxon>Pezizomycotina</taxon>
        <taxon>Dothideomycetes</taxon>
        <taxon>Dothideomycetidae</taxon>
        <taxon>Mycosphaerellales</taxon>
        <taxon>Mycosphaerellaceae</taxon>
        <taxon>Cercospora</taxon>
    </lineage>
</organism>
<dbReference type="SUPFAM" id="SSF54695">
    <property type="entry name" value="POZ domain"/>
    <property type="match status" value="1"/>
</dbReference>
<dbReference type="Pfam" id="PF00651">
    <property type="entry name" value="BTB"/>
    <property type="match status" value="1"/>
</dbReference>
<dbReference type="Gene3D" id="3.30.710.10">
    <property type="entry name" value="Potassium Channel Kv1.1, Chain A"/>
    <property type="match status" value="1"/>
</dbReference>
<dbReference type="InterPro" id="IPR011333">
    <property type="entry name" value="SKP1/BTB/POZ_sf"/>
</dbReference>
<gene>
    <name evidence="2" type="ORF">CKM354_001139900</name>
</gene>
<proteinExistence type="predicted"/>
<evidence type="ECO:0000313" key="3">
    <source>
        <dbReference type="Proteomes" id="UP000825890"/>
    </source>
</evidence>
<dbReference type="OrthoDB" id="6359816at2759"/>
<dbReference type="CDD" id="cd18186">
    <property type="entry name" value="BTB_POZ_ZBTB_KLHL-like"/>
    <property type="match status" value="1"/>
</dbReference>
<evidence type="ECO:0000313" key="2">
    <source>
        <dbReference type="EMBL" id="GIZ48334.1"/>
    </source>
</evidence>
<sequence>MSPQERPQTGDGSSRPQSVLEHMYMTGEWSDLTIKSREGDAFNVHKSVVCAASPFFHAACKSKSGVRKTHSNVIELPENRHTVDAILRHFYSLPIFWIEPRHFRFDFTIAINEGLGMIRLGKAIDKYGVYSLAATVEKALSTFLFRAVELGKHDVVVYIGCQLFDESCDIFQASRFDVLRATAELVPAILCNDKTFKMWHGNAEYMQRTLMVREEMRLAELE</sequence>
<protein>
    <recommendedName>
        <fullName evidence="1">BTB domain-containing protein</fullName>
    </recommendedName>
</protein>
<dbReference type="AlphaFoldDB" id="A0A9P3CSX1"/>
<dbReference type="RefSeq" id="XP_044662821.1">
    <property type="nucleotide sequence ID" value="XM_044806886.1"/>
</dbReference>
<name>A0A9P3CSX1_9PEZI</name>